<keyword evidence="4" id="KW-1185">Reference proteome</keyword>
<dbReference type="InterPro" id="IPR035348">
    <property type="entry name" value="MoaF_C"/>
</dbReference>
<dbReference type="STRING" id="1123282.SAMN02745823_03006"/>
<evidence type="ECO:0000259" key="1">
    <source>
        <dbReference type="Pfam" id="PF10703"/>
    </source>
</evidence>
<organism evidence="3 4">
    <name type="scientific">Sporobacter termitidis DSM 10068</name>
    <dbReference type="NCBI Taxonomy" id="1123282"/>
    <lineage>
        <taxon>Bacteria</taxon>
        <taxon>Bacillati</taxon>
        <taxon>Bacillota</taxon>
        <taxon>Clostridia</taxon>
        <taxon>Eubacteriales</taxon>
        <taxon>Oscillospiraceae</taxon>
        <taxon>Sporobacter</taxon>
    </lineage>
</organism>
<sequence length="573" mass="64491">MNYFRATFYDRYTPLNEEQILQKLTPPYAASGASPVSDALEGKTLRIVLDDGPALEYAFSRDTLTLVEGGGAPVEAPYTAKELGEIVLLTHLIPGTVRGYNVVVDRETGLATVFEVWFCGFEQDKREVRRHCSFGYIDTGAPAPSARHGLTNRIEGLGTWWKNDDGAELLYFFPSVVWSSFVELSDPRGGITRTAPSDYIKISDRYYIYSRAEQEFSGAFTLEVLDLFSVRHIGVRLGFDLSDALDYKVYEGSGEITGRCANLESLTDYGTEIPFDEAQRKMLDGLKGARPQYRPRFLHRDYTKDEVDAIVRENTRAFAGQSIMSGFNTMEVSGYLAGRRFTLRYDDGPAWEYDVMDSSRLKWRTEGEDGWHEETYQCFEPARDIFLFAHICTGSDPLRCLTHAVDFSNALTTCVDAALDNGRKPWEVGHRAIFGVLEMTGGPTPPAVRRHGFTTDLVGKAYAWTYSDFMQSIHVYSTPESYSWTIMLPKNAGGVMWSSPCFYVKLRDDAYLMSWTEDACNGNQGTFILNPRIMHDAGFFFGIGDTEAAHDVHLTALGAYARPLGEFELKRFF</sequence>
<dbReference type="Gene3D" id="2.40.128.20">
    <property type="match status" value="1"/>
</dbReference>
<dbReference type="Proteomes" id="UP000183995">
    <property type="component" value="Unassembled WGS sequence"/>
</dbReference>
<evidence type="ECO:0000259" key="2">
    <source>
        <dbReference type="Pfam" id="PF17409"/>
    </source>
</evidence>
<name>A0A1M5YYJ9_9FIRM</name>
<gene>
    <name evidence="3" type="ORF">SAMN02745823_03006</name>
</gene>
<accession>A0A1M5YYJ9</accession>
<dbReference type="Pfam" id="PF10703">
    <property type="entry name" value="MoaF"/>
    <property type="match status" value="1"/>
</dbReference>
<protein>
    <submittedName>
        <fullName evidence="3">Molybdenum cofactor biosynthesis protein F</fullName>
    </submittedName>
</protein>
<evidence type="ECO:0000313" key="3">
    <source>
        <dbReference type="EMBL" id="SHI17055.1"/>
    </source>
</evidence>
<feature type="domain" description="MoaF C-terminal" evidence="2">
    <location>
        <begin position="453"/>
        <end position="565"/>
    </location>
</feature>
<dbReference type="EMBL" id="FQXV01000011">
    <property type="protein sequence ID" value="SHI17055.1"/>
    <property type="molecule type" value="Genomic_DNA"/>
</dbReference>
<proteinExistence type="predicted"/>
<feature type="domain" description="Molybdenum cofactor biosynthesis protein F N-terminal" evidence="1">
    <location>
        <begin position="328"/>
        <end position="418"/>
    </location>
</feature>
<dbReference type="OrthoDB" id="7415374at2"/>
<evidence type="ECO:0000313" key="4">
    <source>
        <dbReference type="Proteomes" id="UP000183995"/>
    </source>
</evidence>
<dbReference type="AlphaFoldDB" id="A0A1M5YYJ9"/>
<dbReference type="RefSeq" id="WP_073080637.1">
    <property type="nucleotide sequence ID" value="NZ_FQXV01000011.1"/>
</dbReference>
<dbReference type="Pfam" id="PF17409">
    <property type="entry name" value="MoaF_C"/>
    <property type="match status" value="1"/>
</dbReference>
<reference evidence="3 4" key="1">
    <citation type="submission" date="2016-11" db="EMBL/GenBank/DDBJ databases">
        <authorList>
            <person name="Jaros S."/>
            <person name="Januszkiewicz K."/>
            <person name="Wedrychowicz H."/>
        </authorList>
    </citation>
    <scope>NUCLEOTIDE SEQUENCE [LARGE SCALE GENOMIC DNA]</scope>
    <source>
        <strain evidence="3 4">DSM 10068</strain>
    </source>
</reference>
<dbReference type="InterPro" id="IPR012674">
    <property type="entry name" value="Calycin"/>
</dbReference>
<dbReference type="InterPro" id="IPR024724">
    <property type="entry name" value="MoaF_N"/>
</dbReference>